<dbReference type="OrthoDB" id="10523515at2759"/>
<protein>
    <submittedName>
        <fullName evidence="2">Uncharacterized protein</fullName>
    </submittedName>
</protein>
<proteinExistence type="predicted"/>
<keyword evidence="1" id="KW-0472">Membrane</keyword>
<dbReference type="Proteomes" id="UP000326759">
    <property type="component" value="Unassembled WGS sequence"/>
</dbReference>
<feature type="transmembrane region" description="Helical" evidence="1">
    <location>
        <begin position="53"/>
        <end position="75"/>
    </location>
</feature>
<dbReference type="EMBL" id="SEYY01019316">
    <property type="protein sequence ID" value="KAB7498405.1"/>
    <property type="molecule type" value="Genomic_DNA"/>
</dbReference>
<evidence type="ECO:0000256" key="1">
    <source>
        <dbReference type="SAM" id="Phobius"/>
    </source>
</evidence>
<keyword evidence="1" id="KW-1133">Transmembrane helix</keyword>
<evidence type="ECO:0000313" key="2">
    <source>
        <dbReference type="EMBL" id="KAB7498405.1"/>
    </source>
</evidence>
<keyword evidence="1" id="KW-0812">Transmembrane</keyword>
<name>A0A5N5SWW2_9CRUS</name>
<comment type="caution">
    <text evidence="2">The sequence shown here is derived from an EMBL/GenBank/DDBJ whole genome shotgun (WGS) entry which is preliminary data.</text>
</comment>
<reference evidence="2 3" key="1">
    <citation type="journal article" date="2019" name="PLoS Biol.">
        <title>Sex chromosomes control vertical transmission of feminizing Wolbachia symbionts in an isopod.</title>
        <authorList>
            <person name="Becking T."/>
            <person name="Chebbi M.A."/>
            <person name="Giraud I."/>
            <person name="Moumen B."/>
            <person name="Laverre T."/>
            <person name="Caubet Y."/>
            <person name="Peccoud J."/>
            <person name="Gilbert C."/>
            <person name="Cordaux R."/>
        </authorList>
    </citation>
    <scope>NUCLEOTIDE SEQUENCE [LARGE SCALE GENOMIC DNA]</scope>
    <source>
        <strain evidence="2">ANa2</strain>
        <tissue evidence="2">Whole body excluding digestive tract and cuticle</tissue>
    </source>
</reference>
<evidence type="ECO:0000313" key="3">
    <source>
        <dbReference type="Proteomes" id="UP000326759"/>
    </source>
</evidence>
<accession>A0A5N5SWW2</accession>
<dbReference type="AlphaFoldDB" id="A0A5N5SWW2"/>
<sequence length="86" mass="9869">MNRTKYSAPVKQTDQKSLYSYNSTEDDSSTYNFEINEARVYLFYMISDPFLKFWGWICIPVFLIVFATGLTKLVAPQAAGSICSYL</sequence>
<gene>
    <name evidence="2" type="ORF">Anas_03528</name>
</gene>
<organism evidence="2 3">
    <name type="scientific">Armadillidium nasatum</name>
    <dbReference type="NCBI Taxonomy" id="96803"/>
    <lineage>
        <taxon>Eukaryota</taxon>
        <taxon>Metazoa</taxon>
        <taxon>Ecdysozoa</taxon>
        <taxon>Arthropoda</taxon>
        <taxon>Crustacea</taxon>
        <taxon>Multicrustacea</taxon>
        <taxon>Malacostraca</taxon>
        <taxon>Eumalacostraca</taxon>
        <taxon>Peracarida</taxon>
        <taxon>Isopoda</taxon>
        <taxon>Oniscidea</taxon>
        <taxon>Crinocheta</taxon>
        <taxon>Armadillidiidae</taxon>
        <taxon>Armadillidium</taxon>
    </lineage>
</organism>
<keyword evidence="3" id="KW-1185">Reference proteome</keyword>